<sequence>HPALCCSCHSVPSVAGEETPPRRAQAFSAASASFHPRGTRNHVLLLPTAALSLLVSVSAPASPAGSQPQVPRHVGGRRVRGLGLGQAAEAIHAGGRRRGGGGPRTQGRTEEAQAEAPRDAAWRFRMRSSEEEIKRCLRIALRSCKTLLSWRTIPAPVTALMGVWWQGHSIQIWAKEVEEKSKRTGWSCQFGLGGV</sequence>
<name>A0A2K2CWZ8_BRADI</name>
<dbReference type="EnsemblPlants" id="PNT66554">
    <property type="protein sequence ID" value="PNT66554"/>
    <property type="gene ID" value="BRADI_3g14023v3"/>
</dbReference>
<reference evidence="2" key="2">
    <citation type="submission" date="2017-06" db="EMBL/GenBank/DDBJ databases">
        <title>WGS assembly of Brachypodium distachyon.</title>
        <authorList>
            <consortium name="The International Brachypodium Initiative"/>
            <person name="Lucas S."/>
            <person name="Harmon-Smith M."/>
            <person name="Lail K."/>
            <person name="Tice H."/>
            <person name="Grimwood J."/>
            <person name="Bruce D."/>
            <person name="Barry K."/>
            <person name="Shu S."/>
            <person name="Lindquist E."/>
            <person name="Wang M."/>
            <person name="Pitluck S."/>
            <person name="Vogel J.P."/>
            <person name="Garvin D.F."/>
            <person name="Mockler T.C."/>
            <person name="Schmutz J."/>
            <person name="Rokhsar D."/>
            <person name="Bevan M.W."/>
        </authorList>
    </citation>
    <scope>NUCLEOTIDE SEQUENCE</scope>
    <source>
        <strain evidence="2">Bd21</strain>
    </source>
</reference>
<dbReference type="ExpressionAtlas" id="A0A2K2CWZ8">
    <property type="expression patterns" value="baseline"/>
</dbReference>
<dbReference type="AlphaFoldDB" id="A0A2K2CWZ8"/>
<gene>
    <name evidence="2" type="ORF">BRADI_3g14023v3</name>
</gene>
<organism evidence="2">
    <name type="scientific">Brachypodium distachyon</name>
    <name type="common">Purple false brome</name>
    <name type="synonym">Trachynia distachya</name>
    <dbReference type="NCBI Taxonomy" id="15368"/>
    <lineage>
        <taxon>Eukaryota</taxon>
        <taxon>Viridiplantae</taxon>
        <taxon>Streptophyta</taxon>
        <taxon>Embryophyta</taxon>
        <taxon>Tracheophyta</taxon>
        <taxon>Spermatophyta</taxon>
        <taxon>Magnoliopsida</taxon>
        <taxon>Liliopsida</taxon>
        <taxon>Poales</taxon>
        <taxon>Poaceae</taxon>
        <taxon>BOP clade</taxon>
        <taxon>Pooideae</taxon>
        <taxon>Stipodae</taxon>
        <taxon>Brachypodieae</taxon>
        <taxon>Brachypodium</taxon>
    </lineage>
</organism>
<evidence type="ECO:0000256" key="1">
    <source>
        <dbReference type="SAM" id="MobiDB-lite"/>
    </source>
</evidence>
<dbReference type="InParanoid" id="A0A2K2CWZ8"/>
<dbReference type="Gramene" id="PNT66554">
    <property type="protein sequence ID" value="PNT66554"/>
    <property type="gene ID" value="BRADI_3g14023v3"/>
</dbReference>
<evidence type="ECO:0000313" key="4">
    <source>
        <dbReference type="Proteomes" id="UP000008810"/>
    </source>
</evidence>
<feature type="region of interest" description="Disordered" evidence="1">
    <location>
        <begin position="89"/>
        <end position="119"/>
    </location>
</feature>
<dbReference type="EMBL" id="CM000882">
    <property type="protein sequence ID" value="PNT66554.1"/>
    <property type="molecule type" value="Genomic_DNA"/>
</dbReference>
<accession>A0A2K2CWZ8</accession>
<feature type="non-terminal residue" evidence="2">
    <location>
        <position position="1"/>
    </location>
</feature>
<dbReference type="Proteomes" id="UP000008810">
    <property type="component" value="Chromosome 3"/>
</dbReference>
<proteinExistence type="predicted"/>
<evidence type="ECO:0000313" key="2">
    <source>
        <dbReference type="EMBL" id="PNT66554.1"/>
    </source>
</evidence>
<protein>
    <submittedName>
        <fullName evidence="2 3">Uncharacterized protein</fullName>
    </submittedName>
</protein>
<evidence type="ECO:0000313" key="3">
    <source>
        <dbReference type="EnsemblPlants" id="PNT66554"/>
    </source>
</evidence>
<keyword evidence="4" id="KW-1185">Reference proteome</keyword>
<reference evidence="2 3" key="1">
    <citation type="journal article" date="2010" name="Nature">
        <title>Genome sequencing and analysis of the model grass Brachypodium distachyon.</title>
        <authorList>
            <consortium name="International Brachypodium Initiative"/>
        </authorList>
    </citation>
    <scope>NUCLEOTIDE SEQUENCE [LARGE SCALE GENOMIC DNA]</scope>
    <source>
        <strain evidence="2 3">Bd21</strain>
    </source>
</reference>
<feature type="compositionally biased region" description="Basic and acidic residues" evidence="1">
    <location>
        <begin position="107"/>
        <end position="119"/>
    </location>
</feature>
<reference evidence="3" key="3">
    <citation type="submission" date="2018-08" db="UniProtKB">
        <authorList>
            <consortium name="EnsemblPlants"/>
        </authorList>
    </citation>
    <scope>IDENTIFICATION</scope>
    <source>
        <strain evidence="3">cv. Bd21</strain>
    </source>
</reference>